<dbReference type="KEGG" id="osg:BST96_15255"/>
<accession>A0A1X9NBE1</accession>
<dbReference type="STRING" id="716816.BST96_15255"/>
<keyword evidence="2" id="KW-1185">Reference proteome</keyword>
<protein>
    <submittedName>
        <fullName evidence="1">Uncharacterized protein</fullName>
    </submittedName>
</protein>
<evidence type="ECO:0000313" key="1">
    <source>
        <dbReference type="EMBL" id="ARN75350.1"/>
    </source>
</evidence>
<dbReference type="EMBL" id="CP019343">
    <property type="protein sequence ID" value="ARN75350.1"/>
    <property type="molecule type" value="Genomic_DNA"/>
</dbReference>
<reference evidence="1 2" key="1">
    <citation type="submission" date="2016-11" db="EMBL/GenBank/DDBJ databases">
        <title>Trade-off between light-utilization and light-protection in marine flavobacteria.</title>
        <authorList>
            <person name="Kumagai Y."/>
        </authorList>
    </citation>
    <scope>NUCLEOTIDE SEQUENCE [LARGE SCALE GENOMIC DNA]</scope>
    <source>
        <strain evidence="1 2">NBRC 107125</strain>
    </source>
</reference>
<evidence type="ECO:0000313" key="2">
    <source>
        <dbReference type="Proteomes" id="UP000193450"/>
    </source>
</evidence>
<proteinExistence type="predicted"/>
<dbReference type="Proteomes" id="UP000193450">
    <property type="component" value="Chromosome"/>
</dbReference>
<dbReference type="AlphaFoldDB" id="A0A1X9NBE1"/>
<sequence length="80" mass="9206">MKIIGYLAELIAHLALIDPNKTEPMTVQSKQQALQHRTVLLQAMVYLIWDYLTDNMSRKRRLPIMGLTTLSHNPAGYRRG</sequence>
<name>A0A1X9NBE1_9GAMM</name>
<organism evidence="1 2">
    <name type="scientific">Oceanicoccus sagamiensis</name>
    <dbReference type="NCBI Taxonomy" id="716816"/>
    <lineage>
        <taxon>Bacteria</taxon>
        <taxon>Pseudomonadati</taxon>
        <taxon>Pseudomonadota</taxon>
        <taxon>Gammaproteobacteria</taxon>
        <taxon>Cellvibrionales</taxon>
        <taxon>Spongiibacteraceae</taxon>
        <taxon>Oceanicoccus</taxon>
    </lineage>
</organism>
<gene>
    <name evidence="1" type="ORF">BST96_15255</name>
</gene>